<organism evidence="1 2">
    <name type="scientific">Corallococcus terminator</name>
    <dbReference type="NCBI Taxonomy" id="2316733"/>
    <lineage>
        <taxon>Bacteria</taxon>
        <taxon>Pseudomonadati</taxon>
        <taxon>Myxococcota</taxon>
        <taxon>Myxococcia</taxon>
        <taxon>Myxococcales</taxon>
        <taxon>Cystobacterineae</taxon>
        <taxon>Myxococcaceae</taxon>
        <taxon>Corallococcus</taxon>
    </lineage>
</organism>
<evidence type="ECO:0000313" key="2">
    <source>
        <dbReference type="Proteomes" id="UP000268094"/>
    </source>
</evidence>
<dbReference type="AlphaFoldDB" id="A0A3A8IKP7"/>
<comment type="caution">
    <text evidence="1">The sequence shown here is derived from an EMBL/GenBank/DDBJ whole genome shotgun (WGS) entry which is preliminary data.</text>
</comment>
<protein>
    <submittedName>
        <fullName evidence="1">Uncharacterized protein</fullName>
    </submittedName>
</protein>
<sequence length="482" mass="52660">MLGACLFALGACDSKDDPAPDAGTDAGIRSDPDAGLPEYTALTPSEESHTLAWSGQPVSGRFAFIARAGRHYDFIAEGRRSSYSLTLHAAAGYVVDQGEPTTNTPFTWHWSGLKEGEVYTVDVSLSPLQGKEPLVFRFVDQGMDDHGDLPSMATLWHPSEKILTGRGGHPGARDVFAFNAIYNHVYVIDCTFPTYDWRLYFLDFKGGIHSLVDSASFAQTQVSTAYKFTDPWVQYVSIQDLNPAPSSAMYSCVLKDKGREEHGDTAASATTLLQGTSSVQGKIDFVGDIDGFNLGVLPGHFYRASCIPEGPAPCNVDAGRELDPIQSKMIFKALTPYFYGLRVQGDRVVPAQWVDLPYTLQFEDLGADDHGDTRATATPLTGPAQTVQGHVTDLIDPDVFSFQAVEGQRYQVSSEWREEQGQISSSIRDEMGSSVTAPRTHVGSRWVQDFTAPKTGTYFIELLADVEANLGDYTFQFEALAP</sequence>
<name>A0A3A8IKP7_9BACT</name>
<dbReference type="EMBL" id="RAVZ01000172">
    <property type="protein sequence ID" value="RKG83765.1"/>
    <property type="molecule type" value="Genomic_DNA"/>
</dbReference>
<evidence type="ECO:0000313" key="1">
    <source>
        <dbReference type="EMBL" id="RKG83765.1"/>
    </source>
</evidence>
<proteinExistence type="predicted"/>
<accession>A0A3A8IKP7</accession>
<reference evidence="2" key="1">
    <citation type="submission" date="2018-09" db="EMBL/GenBank/DDBJ databases">
        <authorList>
            <person name="Livingstone P.G."/>
            <person name="Whitworth D.E."/>
        </authorList>
    </citation>
    <scope>NUCLEOTIDE SEQUENCE [LARGE SCALE GENOMIC DNA]</scope>
    <source>
        <strain evidence="2">CA054A</strain>
    </source>
</reference>
<dbReference type="Proteomes" id="UP000268094">
    <property type="component" value="Unassembled WGS sequence"/>
</dbReference>
<gene>
    <name evidence="1" type="ORF">D7V88_23435</name>
</gene>
<keyword evidence="2" id="KW-1185">Reference proteome</keyword>
<dbReference type="Gene3D" id="2.60.120.380">
    <property type="match status" value="1"/>
</dbReference>